<dbReference type="HOGENOM" id="CLU_113198_4_1_9"/>
<accession>C0EFY6</accession>
<name>C0EFY6_9FIRM</name>
<comment type="caution">
    <text evidence="2">The sequence shown here is derived from an EMBL/GenBank/DDBJ whole genome shotgun (WGS) entry which is preliminary data.</text>
</comment>
<reference evidence="2 3" key="1">
    <citation type="submission" date="2009-01" db="EMBL/GenBank/DDBJ databases">
        <authorList>
            <person name="Fulton L."/>
            <person name="Clifton S."/>
            <person name="Fulton B."/>
            <person name="Xu J."/>
            <person name="Minx P."/>
            <person name="Pepin K.H."/>
            <person name="Johnson M."/>
            <person name="Bhonagiri V."/>
            <person name="Nash W.E."/>
            <person name="Mardis E.R."/>
            <person name="Wilson R.K."/>
        </authorList>
    </citation>
    <scope>NUCLEOTIDE SEQUENCE [LARGE SCALE GENOMIC DNA]</scope>
    <source>
        <strain evidence="2 3">DSM 5476</strain>
    </source>
</reference>
<evidence type="ECO:0008006" key="4">
    <source>
        <dbReference type="Google" id="ProtNLM"/>
    </source>
</evidence>
<sequence>MKQMVNNPVPGNLKISEEVISAIVTQAAVEVEGVYGLADIPISMKEYILLAKKPRAIKIAMNGGTAGITVGLCLRSGYKIKRIAEQVQQEVKAAVQSMTGVTVSKVNIYVAGVKNEQRSV</sequence>
<gene>
    <name evidence="2" type="ORF">CLOSTMETH_02778</name>
</gene>
<dbReference type="Pfam" id="PF03780">
    <property type="entry name" value="Asp23"/>
    <property type="match status" value="1"/>
</dbReference>
<dbReference type="InterPro" id="IPR005531">
    <property type="entry name" value="Asp23"/>
</dbReference>
<proteinExistence type="inferred from homology"/>
<evidence type="ECO:0000256" key="1">
    <source>
        <dbReference type="ARBA" id="ARBA00005721"/>
    </source>
</evidence>
<evidence type="ECO:0000313" key="2">
    <source>
        <dbReference type="EMBL" id="EEG29597.1"/>
    </source>
</evidence>
<reference evidence="2 3" key="2">
    <citation type="submission" date="2009-02" db="EMBL/GenBank/DDBJ databases">
        <title>Draft genome sequence of Clostridium methylpentosum (DSM 5476).</title>
        <authorList>
            <person name="Sudarsanam P."/>
            <person name="Ley R."/>
            <person name="Guruge J."/>
            <person name="Turnbaugh P.J."/>
            <person name="Mahowald M."/>
            <person name="Liep D."/>
            <person name="Gordon J."/>
        </authorList>
    </citation>
    <scope>NUCLEOTIDE SEQUENCE [LARGE SCALE GENOMIC DNA]</scope>
    <source>
        <strain evidence="2 3">DSM 5476</strain>
    </source>
</reference>
<dbReference type="PANTHER" id="PTHR34297">
    <property type="entry name" value="HYPOTHETICAL CYTOSOLIC PROTEIN-RELATED"/>
    <property type="match status" value="1"/>
</dbReference>
<comment type="similarity">
    <text evidence="1">Belongs to the asp23 family.</text>
</comment>
<evidence type="ECO:0000313" key="3">
    <source>
        <dbReference type="Proteomes" id="UP000003340"/>
    </source>
</evidence>
<dbReference type="Proteomes" id="UP000003340">
    <property type="component" value="Unassembled WGS sequence"/>
</dbReference>
<protein>
    <recommendedName>
        <fullName evidence="4">Asp23/Gls24 family envelope stress response protein</fullName>
    </recommendedName>
</protein>
<dbReference type="AlphaFoldDB" id="C0EFY6"/>
<dbReference type="PANTHER" id="PTHR34297:SF2">
    <property type="entry name" value="ASP23_GLS24 FAMILY ENVELOPE STRESS RESPONSE PROTEIN"/>
    <property type="match status" value="1"/>
</dbReference>
<keyword evidence="3" id="KW-1185">Reference proteome</keyword>
<organism evidence="2 3">
    <name type="scientific">[Clostridium] methylpentosum DSM 5476</name>
    <dbReference type="NCBI Taxonomy" id="537013"/>
    <lineage>
        <taxon>Bacteria</taxon>
        <taxon>Bacillati</taxon>
        <taxon>Bacillota</taxon>
        <taxon>Clostridia</taxon>
        <taxon>Eubacteriales</taxon>
        <taxon>Oscillospiraceae</taxon>
        <taxon>Oscillospiraceae incertae sedis</taxon>
    </lineage>
</organism>
<dbReference type="STRING" id="537013.CLOSTMETH_02778"/>
<dbReference type="EMBL" id="ACEC01000094">
    <property type="protein sequence ID" value="EEG29597.1"/>
    <property type="molecule type" value="Genomic_DNA"/>
</dbReference>
<dbReference type="eggNOG" id="COG1302">
    <property type="taxonomic scope" value="Bacteria"/>
</dbReference>